<evidence type="ECO:0000313" key="1">
    <source>
        <dbReference type="EMBL" id="KAI3743364.1"/>
    </source>
</evidence>
<organism evidence="1 2">
    <name type="scientific">Smallanthus sonchifolius</name>
    <dbReference type="NCBI Taxonomy" id="185202"/>
    <lineage>
        <taxon>Eukaryota</taxon>
        <taxon>Viridiplantae</taxon>
        <taxon>Streptophyta</taxon>
        <taxon>Embryophyta</taxon>
        <taxon>Tracheophyta</taxon>
        <taxon>Spermatophyta</taxon>
        <taxon>Magnoliopsida</taxon>
        <taxon>eudicotyledons</taxon>
        <taxon>Gunneridae</taxon>
        <taxon>Pentapetalae</taxon>
        <taxon>asterids</taxon>
        <taxon>campanulids</taxon>
        <taxon>Asterales</taxon>
        <taxon>Asteraceae</taxon>
        <taxon>Asteroideae</taxon>
        <taxon>Heliantheae alliance</taxon>
        <taxon>Millerieae</taxon>
        <taxon>Smallanthus</taxon>
    </lineage>
</organism>
<reference evidence="2" key="1">
    <citation type="journal article" date="2022" name="Mol. Ecol. Resour.">
        <title>The genomes of chicory, endive, great burdock and yacon provide insights into Asteraceae palaeo-polyploidization history and plant inulin production.</title>
        <authorList>
            <person name="Fan W."/>
            <person name="Wang S."/>
            <person name="Wang H."/>
            <person name="Wang A."/>
            <person name="Jiang F."/>
            <person name="Liu H."/>
            <person name="Zhao H."/>
            <person name="Xu D."/>
            <person name="Zhang Y."/>
        </authorList>
    </citation>
    <scope>NUCLEOTIDE SEQUENCE [LARGE SCALE GENOMIC DNA]</scope>
    <source>
        <strain evidence="2">cv. Yunnan</strain>
    </source>
</reference>
<name>A0ACB9D9S4_9ASTR</name>
<accession>A0ACB9D9S4</accession>
<protein>
    <submittedName>
        <fullName evidence="1">Uncharacterized protein</fullName>
    </submittedName>
</protein>
<sequence>MDKTELALVILDLRKKSFTSGKYLLAGVFAGSLQGNGDQFVMKSCKSNHSLKRCQVGRRVKMDSDKLVMSTSCSLLHTAVDIVKETKLDDEIISWLAFQDIS</sequence>
<reference evidence="1 2" key="2">
    <citation type="journal article" date="2022" name="Mol. Ecol. Resour.">
        <title>The genomes of chicory, endive, great burdock and yacon provide insights into Asteraceae paleo-polyploidization history and plant inulin production.</title>
        <authorList>
            <person name="Fan W."/>
            <person name="Wang S."/>
            <person name="Wang H."/>
            <person name="Wang A."/>
            <person name="Jiang F."/>
            <person name="Liu H."/>
            <person name="Zhao H."/>
            <person name="Xu D."/>
            <person name="Zhang Y."/>
        </authorList>
    </citation>
    <scope>NUCLEOTIDE SEQUENCE [LARGE SCALE GENOMIC DNA]</scope>
    <source>
        <strain evidence="2">cv. Yunnan</strain>
        <tissue evidence="1">Leaves</tissue>
    </source>
</reference>
<comment type="caution">
    <text evidence="1">The sequence shown here is derived from an EMBL/GenBank/DDBJ whole genome shotgun (WGS) entry which is preliminary data.</text>
</comment>
<keyword evidence="2" id="KW-1185">Reference proteome</keyword>
<dbReference type="Proteomes" id="UP001056120">
    <property type="component" value="Linkage Group LG20"/>
</dbReference>
<proteinExistence type="predicted"/>
<gene>
    <name evidence="1" type="ORF">L1987_61071</name>
</gene>
<evidence type="ECO:0000313" key="2">
    <source>
        <dbReference type="Proteomes" id="UP001056120"/>
    </source>
</evidence>
<dbReference type="EMBL" id="CM042037">
    <property type="protein sequence ID" value="KAI3743364.1"/>
    <property type="molecule type" value="Genomic_DNA"/>
</dbReference>